<dbReference type="InterPro" id="IPR012349">
    <property type="entry name" value="Split_barrel_FMN-bd"/>
</dbReference>
<dbReference type="PANTHER" id="PTHR35176">
    <property type="entry name" value="HEME OXYGENASE HI_0854-RELATED"/>
    <property type="match status" value="1"/>
</dbReference>
<gene>
    <name evidence="3" type="ORF">UFOPK1493_03795</name>
</gene>
<dbReference type="InterPro" id="IPR024031">
    <property type="entry name" value="MSMEG_5819/OxyR"/>
</dbReference>
<dbReference type="Pfam" id="PF01243">
    <property type="entry name" value="PNPOx_N"/>
    <property type="match status" value="1"/>
</dbReference>
<dbReference type="SUPFAM" id="SSF50475">
    <property type="entry name" value="FMN-binding split barrel"/>
    <property type="match status" value="1"/>
</dbReference>
<reference evidence="3" key="1">
    <citation type="submission" date="2020-05" db="EMBL/GenBank/DDBJ databases">
        <authorList>
            <person name="Chiriac C."/>
            <person name="Salcher M."/>
            <person name="Ghai R."/>
            <person name="Kavagutti S V."/>
        </authorList>
    </citation>
    <scope>NUCLEOTIDE SEQUENCE</scope>
</reference>
<dbReference type="GO" id="GO:0016627">
    <property type="term" value="F:oxidoreductase activity, acting on the CH-CH group of donors"/>
    <property type="evidence" value="ECO:0007669"/>
    <property type="project" value="TreeGrafter"/>
</dbReference>
<dbReference type="EMBL" id="CAEZSR010000239">
    <property type="protein sequence ID" value="CAB4592007.1"/>
    <property type="molecule type" value="Genomic_DNA"/>
</dbReference>
<evidence type="ECO:0000256" key="1">
    <source>
        <dbReference type="ARBA" id="ARBA00023002"/>
    </source>
</evidence>
<dbReference type="GO" id="GO:0070967">
    <property type="term" value="F:coenzyme F420 binding"/>
    <property type="evidence" value="ECO:0007669"/>
    <property type="project" value="TreeGrafter"/>
</dbReference>
<name>A0A6J6FT71_9ZZZZ</name>
<protein>
    <submittedName>
        <fullName evidence="3">Unannotated protein</fullName>
    </submittedName>
</protein>
<dbReference type="NCBIfam" id="TIGR04023">
    <property type="entry name" value="PPOX_MSMEG_5819"/>
    <property type="match status" value="1"/>
</dbReference>
<dbReference type="GO" id="GO:0005829">
    <property type="term" value="C:cytosol"/>
    <property type="evidence" value="ECO:0007669"/>
    <property type="project" value="TreeGrafter"/>
</dbReference>
<dbReference type="PANTHER" id="PTHR35176:SF6">
    <property type="entry name" value="HEME OXYGENASE HI_0854-RELATED"/>
    <property type="match status" value="1"/>
</dbReference>
<evidence type="ECO:0000259" key="2">
    <source>
        <dbReference type="Pfam" id="PF01243"/>
    </source>
</evidence>
<dbReference type="InterPro" id="IPR011576">
    <property type="entry name" value="Pyridox_Oxase_N"/>
</dbReference>
<dbReference type="InterPro" id="IPR052019">
    <property type="entry name" value="F420H2_bilvrd_red/Heme_oxyg"/>
</dbReference>
<evidence type="ECO:0000313" key="3">
    <source>
        <dbReference type="EMBL" id="CAB4592007.1"/>
    </source>
</evidence>
<dbReference type="Gene3D" id="2.30.110.10">
    <property type="entry name" value="Electron Transport, Fmn-binding Protein, Chain A"/>
    <property type="match status" value="1"/>
</dbReference>
<feature type="domain" description="Pyridoxamine 5'-phosphate oxidase N-terminal" evidence="2">
    <location>
        <begin position="12"/>
        <end position="103"/>
    </location>
</feature>
<proteinExistence type="predicted"/>
<sequence length="144" mass="15858">MTDPGRVADSVFTDAERAYIETQKVARIGTSSPTGRPDVAAVRFRLVGDVIDIGGRVNPATYKWHNVVNNPRASVTIDDIASEDPWVVRGIKIFGRAEAVEREGTTGRILVHPEVIWSWNVNEGAPTYFADMIEKRVVPRAGGR</sequence>
<keyword evidence="1" id="KW-0560">Oxidoreductase</keyword>
<dbReference type="AlphaFoldDB" id="A0A6J6FT71"/>
<organism evidence="3">
    <name type="scientific">freshwater metagenome</name>
    <dbReference type="NCBI Taxonomy" id="449393"/>
    <lineage>
        <taxon>unclassified sequences</taxon>
        <taxon>metagenomes</taxon>
        <taxon>ecological metagenomes</taxon>
    </lineage>
</organism>
<accession>A0A6J6FT71</accession>